<organism evidence="1 2">
    <name type="scientific">Glycomyces terrestris</name>
    <dbReference type="NCBI Taxonomy" id="2493553"/>
    <lineage>
        <taxon>Bacteria</taxon>
        <taxon>Bacillati</taxon>
        <taxon>Actinomycetota</taxon>
        <taxon>Actinomycetes</taxon>
        <taxon>Glycomycetales</taxon>
        <taxon>Glycomycetaceae</taxon>
        <taxon>Glycomyces</taxon>
    </lineage>
</organism>
<comment type="caution">
    <text evidence="1">The sequence shown here is derived from an EMBL/GenBank/DDBJ whole genome shotgun (WGS) entry which is preliminary data.</text>
</comment>
<evidence type="ECO:0000313" key="2">
    <source>
        <dbReference type="Proteomes" id="UP000277256"/>
    </source>
</evidence>
<protein>
    <submittedName>
        <fullName evidence="1">Amino acid transporter</fullName>
    </submittedName>
</protein>
<dbReference type="Gene3D" id="3.30.460.40">
    <property type="match status" value="1"/>
</dbReference>
<evidence type="ECO:0000313" key="1">
    <source>
        <dbReference type="EMBL" id="RRR98242.1"/>
    </source>
</evidence>
<dbReference type="RefSeq" id="WP_125248551.1">
    <property type="nucleotide sequence ID" value="NZ_RSEB01000004.1"/>
</dbReference>
<accession>A0A426UV90</accession>
<dbReference type="EMBL" id="RSEB01000004">
    <property type="protein sequence ID" value="RRR98242.1"/>
    <property type="molecule type" value="Genomic_DNA"/>
</dbReference>
<name>A0A426UV90_9ACTN</name>
<dbReference type="AlphaFoldDB" id="A0A426UV90"/>
<keyword evidence="2" id="KW-1185">Reference proteome</keyword>
<reference evidence="1 2" key="1">
    <citation type="submission" date="2018-12" db="EMBL/GenBank/DDBJ databases">
        <title>Glycomyces sp. YIM 121974 draft genome.</title>
        <authorList>
            <person name="Li Q."/>
        </authorList>
    </citation>
    <scope>NUCLEOTIDE SEQUENCE [LARGE SCALE GENOMIC DNA]</scope>
    <source>
        <strain evidence="1 2">YIM 121974</strain>
    </source>
</reference>
<dbReference type="InterPro" id="IPR019646">
    <property type="entry name" value="Aminoglyc_AdlTrfase"/>
</dbReference>
<gene>
    <name evidence="1" type="ORF">EIW28_15120</name>
</gene>
<dbReference type="Proteomes" id="UP000277256">
    <property type="component" value="Unassembled WGS sequence"/>
</dbReference>
<dbReference type="Pfam" id="PF10706">
    <property type="entry name" value="Aminoglyc_resit"/>
    <property type="match status" value="1"/>
</dbReference>
<dbReference type="OrthoDB" id="4539099at2"/>
<proteinExistence type="predicted"/>
<sequence>MTDADPLGPWVPASLDDVRARLAPAGAPWWIGGGYAVELAVGAPFRAHGDVDVLLLRRDQLAVQRALPDWEWWAADPPGTLRRWHPGEILPLAVHDIWCRPSAAAPWALQFMLDEADGDDWVSRRDPRLRRPLAGIGRTSPAGLPYLSADIQLFYKSKGLRPKDEADFTAVLPVLEPAQRAWLRGALGLADPAHPWLARL</sequence>